<organism evidence="1 2">
    <name type="scientific">Methylophilus luteus</name>
    <dbReference type="NCBI Taxonomy" id="640108"/>
    <lineage>
        <taxon>Bacteria</taxon>
        <taxon>Pseudomonadati</taxon>
        <taxon>Pseudomonadota</taxon>
        <taxon>Betaproteobacteria</taxon>
        <taxon>Nitrosomonadales</taxon>
        <taxon>Methylophilaceae</taxon>
        <taxon>Methylophilus</taxon>
    </lineage>
</organism>
<dbReference type="RefSeq" id="WP_379057479.1">
    <property type="nucleotide sequence ID" value="NZ_JBHTKB010000002.1"/>
</dbReference>
<gene>
    <name evidence="1" type="ORF">ACFQ1Z_10465</name>
</gene>
<name>A0ABW3F699_9PROT</name>
<proteinExistence type="predicted"/>
<dbReference type="EMBL" id="JBHTKB010000002">
    <property type="protein sequence ID" value="MFD0913971.1"/>
    <property type="molecule type" value="Genomic_DNA"/>
</dbReference>
<evidence type="ECO:0000313" key="1">
    <source>
        <dbReference type="EMBL" id="MFD0913971.1"/>
    </source>
</evidence>
<dbReference type="Proteomes" id="UP001597128">
    <property type="component" value="Unassembled WGS sequence"/>
</dbReference>
<keyword evidence="2" id="KW-1185">Reference proteome</keyword>
<protein>
    <submittedName>
        <fullName evidence="1">Uncharacterized protein</fullName>
    </submittedName>
</protein>
<comment type="caution">
    <text evidence="1">The sequence shown here is derived from an EMBL/GenBank/DDBJ whole genome shotgun (WGS) entry which is preliminary data.</text>
</comment>
<reference evidence="2" key="1">
    <citation type="journal article" date="2019" name="Int. J. Syst. Evol. Microbiol.">
        <title>The Global Catalogue of Microorganisms (GCM) 10K type strain sequencing project: providing services to taxonomists for standard genome sequencing and annotation.</title>
        <authorList>
            <consortium name="The Broad Institute Genomics Platform"/>
            <consortium name="The Broad Institute Genome Sequencing Center for Infectious Disease"/>
            <person name="Wu L."/>
            <person name="Ma J."/>
        </authorList>
    </citation>
    <scope>NUCLEOTIDE SEQUENCE [LARGE SCALE GENOMIC DNA]</scope>
    <source>
        <strain evidence="2">CCUG 58412</strain>
    </source>
</reference>
<sequence>MRFETIATDELIRIAHAGLGFKLSASSKPLADLLRIADAAKDKGATITFTEISGLSDYDIKRIQLASEGHVLFEH</sequence>
<evidence type="ECO:0000313" key="2">
    <source>
        <dbReference type="Proteomes" id="UP001597128"/>
    </source>
</evidence>
<accession>A0ABW3F699</accession>